<dbReference type="InterPro" id="IPR014756">
    <property type="entry name" value="Ig_E-set"/>
</dbReference>
<dbReference type="CDD" id="cd00102">
    <property type="entry name" value="IPT"/>
    <property type="match status" value="3"/>
</dbReference>
<dbReference type="InterPro" id="IPR028994">
    <property type="entry name" value="Integrin_alpha_N"/>
</dbReference>
<feature type="domain" description="IPT/TIG" evidence="4">
    <location>
        <begin position="741"/>
        <end position="820"/>
    </location>
</feature>
<gene>
    <name evidence="5" type="ORF">MON38_12120</name>
</gene>
<keyword evidence="6" id="KW-1185">Reference proteome</keyword>
<feature type="domain" description="IPT/TIG" evidence="4">
    <location>
        <begin position="1533"/>
        <end position="1608"/>
    </location>
</feature>
<feature type="domain" description="IPT/TIG" evidence="4">
    <location>
        <begin position="502"/>
        <end position="582"/>
    </location>
</feature>
<keyword evidence="3" id="KW-0325">Glycoprotein</keyword>
<dbReference type="InterPro" id="IPR013517">
    <property type="entry name" value="FG-GAP"/>
</dbReference>
<evidence type="ECO:0000256" key="3">
    <source>
        <dbReference type="ARBA" id="ARBA00023180"/>
    </source>
</evidence>
<comment type="caution">
    <text evidence="5">The sequence shown here is derived from an EMBL/GenBank/DDBJ whole genome shotgun (WGS) entry which is preliminary data.</text>
</comment>
<evidence type="ECO:0000256" key="1">
    <source>
        <dbReference type="ARBA" id="ARBA00022729"/>
    </source>
</evidence>
<dbReference type="RefSeq" id="WP_241936431.1">
    <property type="nucleotide sequence ID" value="NZ_JALBGC010000003.1"/>
</dbReference>
<dbReference type="Pfam" id="PF01833">
    <property type="entry name" value="TIG"/>
    <property type="match status" value="11"/>
</dbReference>
<dbReference type="PANTHER" id="PTHR46580">
    <property type="entry name" value="SENSOR KINASE-RELATED"/>
    <property type="match status" value="1"/>
</dbReference>
<dbReference type="Gene3D" id="2.60.40.3710">
    <property type="match status" value="1"/>
</dbReference>
<dbReference type="SUPFAM" id="SSF81296">
    <property type="entry name" value="E set domains"/>
    <property type="match status" value="14"/>
</dbReference>
<dbReference type="Pfam" id="PF13517">
    <property type="entry name" value="FG-GAP_3"/>
    <property type="match status" value="5"/>
</dbReference>
<dbReference type="Gene3D" id="2.60.40.10">
    <property type="entry name" value="Immunoglobulins"/>
    <property type="match status" value="14"/>
</dbReference>
<dbReference type="InterPro" id="IPR002909">
    <property type="entry name" value="IPT_dom"/>
</dbReference>
<dbReference type="InterPro" id="IPR013519">
    <property type="entry name" value="Int_alpha_beta-p"/>
</dbReference>
<organism evidence="5 6">
    <name type="scientific">Hymenobacter cyanobacteriorum</name>
    <dbReference type="NCBI Taxonomy" id="2926463"/>
    <lineage>
        <taxon>Bacteria</taxon>
        <taxon>Pseudomonadati</taxon>
        <taxon>Bacteroidota</taxon>
        <taxon>Cytophagia</taxon>
        <taxon>Cytophagales</taxon>
        <taxon>Hymenobacteraceae</taxon>
        <taxon>Hymenobacter</taxon>
    </lineage>
</organism>
<feature type="domain" description="IPT/TIG" evidence="4">
    <location>
        <begin position="1058"/>
        <end position="1135"/>
    </location>
</feature>
<keyword evidence="2" id="KW-0677">Repeat</keyword>
<feature type="domain" description="IPT/TIG" evidence="4">
    <location>
        <begin position="1375"/>
        <end position="1453"/>
    </location>
</feature>
<sequence>MKQLYPHSAPDTNSLTEHSRQRPQPLRICWWTLCCFTCLSLGTVGHQAWAQAPQVVTVVPSRNAIAAGAGTNVAVTFSQPMQAVAASAAGLRVFSSQRGGLLTGTYGGAGTATATFQPAQNLRPGETVQVCVKQGTLSTTGQALPMASLAQFTVGTTPSAGTFGLPGQALAATPYTYGVAAADFNGDGNLDLASCSQYTTSKVQIRFGRGDGTFGSAFDYAMGASYFLTSADLDNDGDLDLVVGNYGQLVVMRNNGSGVFTSLRGFPTGNDVRTIVPADMNGDGNLDVVVACASSGSVFVHLGQGDGTFSTAGGSYFVVTAPVGVAVGDVDGDGDLDYVTAGAQSNRAFVRLNDGTGNFPAGSTLTVGFQPNSIALGDLNGDGALDVVTANQNSSNVSVLLNTNAGTGTFQAATTVNTANIPTDVKLGDVDGDGDLDLVVGGYNRDVRLNNGIGVFSAGPLIPFGAYYVVLADVNNDGTLDLLSGSGDSLTGSVGVCLNAATPTLTSFSPASGPIGSSVVLTGTNLAGTTQVAFNGRPAASFAVNSATSVTAVVPAGATSGRIGVTTLPGMSTTSATNFTIPAPIVTSLSPAEGPAGTVVTVMGTGFLDATQVTFAGTVAAGFVVNAAGTQLTVAAPAGVSTGPVVATTPNGTSNGVQFTGAPALSGISPAFGPAGTVVTLTGGGLLNASAVTFGGVAAPGFTVNAAGTSLSVSAPVGVLSGPVLVTTPYGVSNGLTFTGAPVITSFSPAAGTAGTRVTVQGLNFTGANQVTFGTATTTTFAVISATQLSVTVPSGASTGPIRVRTSAGTAVSTTSYTIPAPVLTALTPASGPASTNVTITGTDLVDVTGVTFNGVPASYFYTNSATSVSAYAPYGVTTGPVVVTTPGGPSNGLLFTAAPVISSFSPTGGSPGTLVTLTGQNLTGTTQVSFNGVAAGSYTVVSATQLTATVPVGAITGPIRVTTPAGTAVSNNYFYVTAPILTAIAPSAGPAGTVVTLTGSNLLGLTGVTFNGLAAPGATVDATGTQVTVTAPTGVTTGPVVAITGTGPSNGLLFSSAPTLTALSPAFGPAGTPVTLTGTGLTGTTQVTFNGTVAPGFVVNAAGTQLTVTAPAGLTTGPVVAANAYGAGNGLVFTLPPAISGLNPASSPVGSSVVVTGTDLTGATRVTVNATAAASFTVNSATQLTFVVPAGATSGLVRVTTPAGTAISPTGLVVPAPVLTTLSPSAGPLGSSVAIAGSSLRDASRVTFNGTSATGFVVNTAGTLLTVTVPAGATTGPVLVTTPNGLSNGLTFTVGPTITSLSPAFGGPGTQVTITGSNFTGTTLVTFNGTASPGFVVNAAGTSLTVTAPAGVTTGPVVVTAAGTASNGVLYTAAPVIMAFTPTSGIIGTSVTIAGTDLNQPTQVLFNGVSASFTAGSATQLTAIVPVGARTGPVQVVTAHGSGASAANFTVPAPVLTGVAPAAAAVGATITLTGSNLQGTTGLTFGSVAASGYTVNPAGTSLTVTVPTGATGGPLVLMAPHGSSNGLAFAVLPAITSVTPATAVVGTQVTIMGTTFGGATQVSFNGVTAAFAFVSATQLTAVVPAGATSGALRVTTATGTSAAFTFAVPPTLVQLAPAGNSRNVLPTASVTASFSRAVSTATAGQAGLRVFGSQSLGLLPGTYVGSGTSTVAFTPSQALRAGEVVQATVLATAAAADGTPVNRPYVAQFTTATGPAPGTFVAGSQYLSTTGSTTGVAVGDFDRDGYPDVAASSSRTSPTAFLTIYYGDATGTFARSYSVMLGAATYLTSVDVDNDGDLDLLATKPLGGAEVWRNDGIAGFTFLTTIATPNSLMTVAADLNGDGNQDLLISCNYGGAFSCLGRGDGTFGPISGLITGRIMGLAAGDVDGDGDLDVVMANASGNNVAIRLNNGAGSLAAPVLVPVANAPSAVALGDVTGDGVPDLLVTQYDYGTTTGQSSVVVLTNNGTGTFTVGASVAIGGHPLDVKLGDVDGDGDLDAVTVNEASATASVCLNQGQGTFALTTTVPVGSGPTSLVLADLDGNRTLDLVTANAASTATQAVLLVFNKPARYVWTGAVSSNWNTPGNWQSGLVPTAATDAVIPAGLATYPVLNSGPQAVSKLTVAAGATLTLPATATLRVSGDWEHNGSSQLLGSVVFAGAATQLLTGTTAPSFATLEVDKSAGMLALQRAATVTGALRMTASRLLTGNTELTTSGATLSETETSYVQGTVVSTTDVQTTGTRYTFGNLGLSLTPSGPGLPGSTTVRRVTGQSLFLSPSNSIQRYFSIQAANSTGLSVTLETTYWGHELAGLRKSQLGAFSATSVNGPWQPMASSNDSTANKVTVTGLTQLNGVWTLGRATTVLAVQSGVGDQSVADFRVYPTQLTDDELQYQFTGKLAADATLSIYNTLGQQVVSQLAVRSTTGRLTLPTLAAGWYSIRLLTRGSVYVARFYR</sequence>
<feature type="domain" description="IPT/TIG" evidence="4">
    <location>
        <begin position="821"/>
        <end position="897"/>
    </location>
</feature>
<feature type="domain" description="IPT/TIG" evidence="4">
    <location>
        <begin position="1296"/>
        <end position="1373"/>
    </location>
</feature>
<reference evidence="5" key="1">
    <citation type="submission" date="2022-03" db="EMBL/GenBank/DDBJ databases">
        <title>Bacterial whole genome sequence for Hymenobacter sp. DH14.</title>
        <authorList>
            <person name="Le V."/>
        </authorList>
    </citation>
    <scope>NUCLEOTIDE SEQUENCE</scope>
    <source>
        <strain evidence="5">DH14</strain>
    </source>
</reference>
<dbReference type="Proteomes" id="UP001139193">
    <property type="component" value="Unassembled WGS sequence"/>
</dbReference>
<name>A0A9X2AFF8_9BACT</name>
<dbReference type="Pfam" id="PF13205">
    <property type="entry name" value="Big_5"/>
    <property type="match status" value="2"/>
</dbReference>
<dbReference type="EMBL" id="JALBGC010000003">
    <property type="protein sequence ID" value="MCI1188166.1"/>
    <property type="molecule type" value="Genomic_DNA"/>
</dbReference>
<evidence type="ECO:0000259" key="4">
    <source>
        <dbReference type="SMART" id="SM00429"/>
    </source>
</evidence>
<accession>A0A9X2AFF8</accession>
<dbReference type="PANTHER" id="PTHR46580:SF2">
    <property type="entry name" value="MAM DOMAIN-CONTAINING PROTEIN"/>
    <property type="match status" value="1"/>
</dbReference>
<evidence type="ECO:0000313" key="5">
    <source>
        <dbReference type="EMBL" id="MCI1188166.1"/>
    </source>
</evidence>
<feature type="domain" description="IPT/TIG" evidence="4">
    <location>
        <begin position="1137"/>
        <end position="1213"/>
    </location>
</feature>
<feature type="domain" description="IPT/TIG" evidence="4">
    <location>
        <begin position="1217"/>
        <end position="1294"/>
    </location>
</feature>
<dbReference type="Gene3D" id="2.130.10.130">
    <property type="entry name" value="Integrin alpha, N-terminal"/>
    <property type="match status" value="3"/>
</dbReference>
<protein>
    <submittedName>
        <fullName evidence="5">FG-GAP-like repeat-containing protein</fullName>
    </submittedName>
</protein>
<feature type="domain" description="IPT/TIG" evidence="4">
    <location>
        <begin position="899"/>
        <end position="977"/>
    </location>
</feature>
<feature type="domain" description="IPT/TIG" evidence="4">
    <location>
        <begin position="583"/>
        <end position="662"/>
    </location>
</feature>
<evidence type="ECO:0000256" key="2">
    <source>
        <dbReference type="ARBA" id="ARBA00022737"/>
    </source>
</evidence>
<dbReference type="SMART" id="SM00191">
    <property type="entry name" value="Int_alpha"/>
    <property type="match status" value="4"/>
</dbReference>
<proteinExistence type="predicted"/>
<dbReference type="InterPro" id="IPR013783">
    <property type="entry name" value="Ig-like_fold"/>
</dbReference>
<feature type="domain" description="IPT/TIG" evidence="4">
    <location>
        <begin position="979"/>
        <end position="1056"/>
    </location>
</feature>
<dbReference type="SMART" id="SM00429">
    <property type="entry name" value="IPT"/>
    <property type="match status" value="12"/>
</dbReference>
<keyword evidence="1" id="KW-0732">Signal</keyword>
<evidence type="ECO:0000313" key="6">
    <source>
        <dbReference type="Proteomes" id="UP001139193"/>
    </source>
</evidence>
<dbReference type="SUPFAM" id="SSF69318">
    <property type="entry name" value="Integrin alpha N-terminal domain"/>
    <property type="match status" value="3"/>
</dbReference>
<dbReference type="CDD" id="cd00603">
    <property type="entry name" value="IPT_PCSR"/>
    <property type="match status" value="2"/>
</dbReference>
<dbReference type="Gene3D" id="2.30.30.100">
    <property type="match status" value="1"/>
</dbReference>
<dbReference type="InterPro" id="IPR032812">
    <property type="entry name" value="SbsA_Ig"/>
</dbReference>